<evidence type="ECO:0000256" key="4">
    <source>
        <dbReference type="ARBA" id="ARBA00022813"/>
    </source>
</evidence>
<dbReference type="PANTHER" id="PTHR21012:SF0">
    <property type="entry name" value="ASPARTATE 1-DECARBOXYLASE"/>
    <property type="match status" value="1"/>
</dbReference>
<keyword evidence="2 9" id="KW-0566">Pantothenate biosynthesis</keyword>
<evidence type="ECO:0000256" key="8">
    <source>
        <dbReference type="ARBA" id="ARBA00023317"/>
    </source>
</evidence>
<evidence type="ECO:0000256" key="6">
    <source>
        <dbReference type="ARBA" id="ARBA00023239"/>
    </source>
</evidence>
<evidence type="ECO:0000256" key="3">
    <source>
        <dbReference type="ARBA" id="ARBA00022793"/>
    </source>
</evidence>
<feature type="binding site" evidence="9">
    <location>
        <position position="57"/>
    </location>
    <ligand>
        <name>substrate</name>
    </ligand>
</feature>
<protein>
    <recommendedName>
        <fullName evidence="9">Aspartate 1-decarboxylase</fullName>
        <ecNumber evidence="9">4.1.1.11</ecNumber>
    </recommendedName>
    <alternativeName>
        <fullName evidence="9">Aspartate alpha-decarboxylase</fullName>
    </alternativeName>
    <component>
        <recommendedName>
            <fullName evidence="9">Aspartate 1-decarboxylase beta chain</fullName>
        </recommendedName>
    </component>
    <component>
        <recommendedName>
            <fullName evidence="9">Aspartate 1-decarboxylase alpha chain</fullName>
        </recommendedName>
    </component>
</protein>
<feature type="chain" id="PRO_5033183545" description="Aspartate 1-decarboxylase alpha chain" evidence="9 12">
    <location>
        <begin position="25"/>
        <end position="118"/>
    </location>
</feature>
<dbReference type="GO" id="GO:0004068">
    <property type="term" value="F:aspartate 1-decarboxylase activity"/>
    <property type="evidence" value="ECO:0007669"/>
    <property type="project" value="UniProtKB-UniRule"/>
</dbReference>
<dbReference type="PANTHER" id="PTHR21012">
    <property type="entry name" value="ASPARTATE 1-DECARBOXYLASE"/>
    <property type="match status" value="1"/>
</dbReference>
<dbReference type="RefSeq" id="WP_194448757.1">
    <property type="nucleotide sequence ID" value="NZ_CP063849.1"/>
</dbReference>
<organism evidence="13 14">
    <name type="scientific">Paludibaculum fermentans</name>
    <dbReference type="NCBI Taxonomy" id="1473598"/>
    <lineage>
        <taxon>Bacteria</taxon>
        <taxon>Pseudomonadati</taxon>
        <taxon>Acidobacteriota</taxon>
        <taxon>Terriglobia</taxon>
        <taxon>Bryobacterales</taxon>
        <taxon>Bryobacteraceae</taxon>
        <taxon>Paludibaculum</taxon>
    </lineage>
</organism>
<comment type="caution">
    <text evidence="9">Lacks conserved residue(s) required for the propagation of feature annotation.</text>
</comment>
<keyword evidence="6 9" id="KW-0456">Lyase</keyword>
<evidence type="ECO:0000256" key="12">
    <source>
        <dbReference type="PIRSR" id="PIRSR006246-5"/>
    </source>
</evidence>
<comment type="subunit">
    <text evidence="9">Heterooctamer of four alpha and four beta subunits.</text>
</comment>
<comment type="function">
    <text evidence="9">Catalyzes the pyruvoyl-dependent decarboxylation of aspartate to produce beta-alanine.</text>
</comment>
<evidence type="ECO:0000256" key="5">
    <source>
        <dbReference type="ARBA" id="ARBA00023145"/>
    </source>
</evidence>
<comment type="PTM">
    <text evidence="9 11">Is synthesized initially as an inactive proenzyme, which is activated by self-cleavage at a specific serine bond to produce a beta-subunit with a hydroxyl group at its C-terminus and an alpha-subunit with a pyruvoyl group at its N-terminus.</text>
</comment>
<keyword evidence="7 9" id="KW-0704">Schiff base</keyword>
<keyword evidence="3 9" id="KW-0210">Decarboxylase</keyword>
<evidence type="ECO:0000256" key="11">
    <source>
        <dbReference type="PIRSR" id="PIRSR006246-3"/>
    </source>
</evidence>
<dbReference type="NCBIfam" id="TIGR00223">
    <property type="entry name" value="panD"/>
    <property type="match status" value="1"/>
</dbReference>
<dbReference type="Pfam" id="PF02261">
    <property type="entry name" value="Asp_decarbox"/>
    <property type="match status" value="1"/>
</dbReference>
<gene>
    <name evidence="9" type="primary">panD</name>
    <name evidence="13" type="ORF">IRI77_30625</name>
</gene>
<dbReference type="EC" id="4.1.1.11" evidence="9"/>
<evidence type="ECO:0000313" key="14">
    <source>
        <dbReference type="Proteomes" id="UP000593892"/>
    </source>
</evidence>
<comment type="similarity">
    <text evidence="9">Belongs to the PanD family.</text>
</comment>
<keyword evidence="5 9" id="KW-0865">Zymogen</keyword>
<dbReference type="HAMAP" id="MF_00446">
    <property type="entry name" value="PanD"/>
    <property type="match status" value="1"/>
</dbReference>
<keyword evidence="8 9" id="KW-0670">Pyruvate</keyword>
<dbReference type="KEGG" id="pfer:IRI77_30625"/>
<feature type="chain" id="PRO_5033183544" description="Aspartate 1-decarboxylase beta chain" evidence="9 12">
    <location>
        <begin position="1"/>
        <end position="24"/>
    </location>
</feature>
<evidence type="ECO:0000256" key="1">
    <source>
        <dbReference type="ARBA" id="ARBA00022490"/>
    </source>
</evidence>
<feature type="modified residue" description="Pyruvic acid (Ser)" evidence="9 11">
    <location>
        <position position="25"/>
    </location>
</feature>
<dbReference type="InterPro" id="IPR003190">
    <property type="entry name" value="Asp_decarbox"/>
</dbReference>
<evidence type="ECO:0000256" key="9">
    <source>
        <dbReference type="HAMAP-Rule" id="MF_00446"/>
    </source>
</evidence>
<dbReference type="SUPFAM" id="SSF50692">
    <property type="entry name" value="ADC-like"/>
    <property type="match status" value="1"/>
</dbReference>
<dbReference type="UniPathway" id="UPA00028">
    <property type="reaction ID" value="UER00002"/>
</dbReference>
<comment type="catalytic activity">
    <reaction evidence="9">
        <text>L-aspartate + H(+) = beta-alanine + CO2</text>
        <dbReference type="Rhea" id="RHEA:19497"/>
        <dbReference type="ChEBI" id="CHEBI:15378"/>
        <dbReference type="ChEBI" id="CHEBI:16526"/>
        <dbReference type="ChEBI" id="CHEBI:29991"/>
        <dbReference type="ChEBI" id="CHEBI:57966"/>
        <dbReference type="EC" id="4.1.1.11"/>
    </reaction>
</comment>
<proteinExistence type="inferred from homology"/>
<name>A0A7S7NNW7_PALFE</name>
<dbReference type="Gene3D" id="2.40.40.20">
    <property type="match status" value="1"/>
</dbReference>
<comment type="pathway">
    <text evidence="9">Cofactor biosynthesis; (R)-pantothenate biosynthesis; beta-alanine from L-aspartate: step 1/1.</text>
</comment>
<feature type="active site" description="Schiff-base intermediate with substrate; via pyruvic acid" evidence="9 10">
    <location>
        <position position="25"/>
    </location>
</feature>
<comment type="subcellular location">
    <subcellularLocation>
        <location evidence="9">Cytoplasm</location>
    </subcellularLocation>
</comment>
<dbReference type="GO" id="GO:0005829">
    <property type="term" value="C:cytosol"/>
    <property type="evidence" value="ECO:0007669"/>
    <property type="project" value="TreeGrafter"/>
</dbReference>
<accession>A0A7S7NNW7</accession>
<keyword evidence="4 9" id="KW-0068">Autocatalytic cleavage</keyword>
<keyword evidence="14" id="KW-1185">Reference proteome</keyword>
<evidence type="ECO:0000256" key="7">
    <source>
        <dbReference type="ARBA" id="ARBA00023270"/>
    </source>
</evidence>
<dbReference type="AlphaFoldDB" id="A0A7S7NNW7"/>
<dbReference type="PIRSF" id="PIRSF006246">
    <property type="entry name" value="Asp_decarbox"/>
    <property type="match status" value="1"/>
</dbReference>
<dbReference type="InterPro" id="IPR009010">
    <property type="entry name" value="Asp_de-COase-like_dom_sf"/>
</dbReference>
<keyword evidence="1 9" id="KW-0963">Cytoplasm</keyword>
<comment type="cofactor">
    <cofactor evidence="9 10">
        <name>pyruvate</name>
        <dbReference type="ChEBI" id="CHEBI:15361"/>
    </cofactor>
    <text evidence="9 10">Binds 1 pyruvoyl group covalently per subunit.</text>
</comment>
<sequence length="118" mass="12670">MLRKLLKSKLHRATLTGAELHYEGSLGVDEDLLKAAGLQPNEAVHVWNVNNGSRLQTYVVPAPAGSGAVCLYGSVARKGQAGDVVIIAAFGWMDEEEARVHRPQVVLLGEGNQVKAVR</sequence>
<dbReference type="Proteomes" id="UP000593892">
    <property type="component" value="Chromosome"/>
</dbReference>
<feature type="active site" description="Proton donor" evidence="9 10">
    <location>
        <position position="58"/>
    </location>
</feature>
<dbReference type="CDD" id="cd06919">
    <property type="entry name" value="Asp_decarbox"/>
    <property type="match status" value="1"/>
</dbReference>
<dbReference type="GO" id="GO:0015940">
    <property type="term" value="P:pantothenate biosynthetic process"/>
    <property type="evidence" value="ECO:0007669"/>
    <property type="project" value="UniProtKB-UniRule"/>
</dbReference>
<reference evidence="13 14" key="1">
    <citation type="submission" date="2020-10" db="EMBL/GenBank/DDBJ databases">
        <title>Complete genome sequence of Paludibaculum fermentans P105T, a facultatively anaerobic acidobacterium capable of dissimilatory Fe(III) reduction.</title>
        <authorList>
            <person name="Dedysh S.N."/>
            <person name="Beletsky A.V."/>
            <person name="Kulichevskaya I.S."/>
            <person name="Mardanov A.V."/>
            <person name="Ravin N.V."/>
        </authorList>
    </citation>
    <scope>NUCLEOTIDE SEQUENCE [LARGE SCALE GENOMIC DNA]</scope>
    <source>
        <strain evidence="13 14">P105</strain>
    </source>
</reference>
<dbReference type="EMBL" id="CP063849">
    <property type="protein sequence ID" value="QOY87088.1"/>
    <property type="molecule type" value="Genomic_DNA"/>
</dbReference>
<evidence type="ECO:0000256" key="2">
    <source>
        <dbReference type="ARBA" id="ARBA00022655"/>
    </source>
</evidence>
<evidence type="ECO:0000313" key="13">
    <source>
        <dbReference type="EMBL" id="QOY87088.1"/>
    </source>
</evidence>
<dbReference type="GO" id="GO:0006523">
    <property type="term" value="P:alanine biosynthetic process"/>
    <property type="evidence" value="ECO:0007669"/>
    <property type="project" value="InterPro"/>
</dbReference>
<evidence type="ECO:0000256" key="10">
    <source>
        <dbReference type="PIRSR" id="PIRSR006246-1"/>
    </source>
</evidence>